<protein>
    <submittedName>
        <fullName evidence="1">Uncharacterized protein DUF3800</fullName>
    </submittedName>
</protein>
<dbReference type="EMBL" id="QLMH01000023">
    <property type="protein sequence ID" value="RAK15233.1"/>
    <property type="molecule type" value="Genomic_DNA"/>
</dbReference>
<dbReference type="Pfam" id="PF12686">
    <property type="entry name" value="DUF3800"/>
    <property type="match status" value="1"/>
</dbReference>
<reference evidence="1 2" key="1">
    <citation type="submission" date="2018-06" db="EMBL/GenBank/DDBJ databases">
        <title>Genomic Encyclopedia of Type Strains, Phase III (KMG-III): the genomes of soil and plant-associated and newly described type strains.</title>
        <authorList>
            <person name="Whitman W."/>
        </authorList>
    </citation>
    <scope>NUCLEOTIDE SEQUENCE [LARGE SCALE GENOMIC DNA]</scope>
    <source>
        <strain evidence="1 2">CGMCC 1.8979</strain>
    </source>
</reference>
<dbReference type="InterPro" id="IPR024524">
    <property type="entry name" value="DUF3800"/>
</dbReference>
<dbReference type="Proteomes" id="UP000248555">
    <property type="component" value="Unassembled WGS sequence"/>
</dbReference>
<evidence type="ECO:0000313" key="1">
    <source>
        <dbReference type="EMBL" id="RAK15233.1"/>
    </source>
</evidence>
<evidence type="ECO:0000313" key="2">
    <source>
        <dbReference type="Proteomes" id="UP000248555"/>
    </source>
</evidence>
<name>A0A327Y2J7_9BACL</name>
<sequence>MLNVETVNIFFDESGTKNDKPTIMGGLLIPTKIYNSFEFQELNRKLRENKFTKLHWTNYTGYEEMRKDILEVLTTFAKFARFVKLNVINYNANPLDIRKKLYNQKQKAAELLMQKMIYTKIPERILYGLLRNYGKDVYIKSQIFIEKSNRYEGFKLDTNLMDQLNIQSMYRGEQFSVLNCSLKNKREEIGIEITDLLLGIVRQIIKKMKLCQRV</sequence>
<comment type="caution">
    <text evidence="1">The sequence shown here is derived from an EMBL/GenBank/DDBJ whole genome shotgun (WGS) entry which is preliminary data.</text>
</comment>
<accession>A0A327Y2J7</accession>
<proteinExistence type="predicted"/>
<keyword evidence="2" id="KW-1185">Reference proteome</keyword>
<organism evidence="1 2">
    <name type="scientific">Paranoxybacillus vitaminiphilus</name>
    <dbReference type="NCBI Taxonomy" id="581036"/>
    <lineage>
        <taxon>Bacteria</taxon>
        <taxon>Bacillati</taxon>
        <taxon>Bacillota</taxon>
        <taxon>Bacilli</taxon>
        <taxon>Bacillales</taxon>
        <taxon>Anoxybacillaceae</taxon>
        <taxon>Paranoxybacillus</taxon>
    </lineage>
</organism>
<gene>
    <name evidence="1" type="ORF">B0I26_12319</name>
</gene>
<dbReference type="AlphaFoldDB" id="A0A327Y2J7"/>